<dbReference type="Pfam" id="PF00109">
    <property type="entry name" value="ketoacyl-synt"/>
    <property type="match status" value="4"/>
</dbReference>
<name>Q9KID7_STRHY</name>
<dbReference type="InterPro" id="IPR014031">
    <property type="entry name" value="Ketoacyl_synth_C"/>
</dbReference>
<dbReference type="PROSITE" id="PS52019">
    <property type="entry name" value="PKS_MFAS_DH"/>
    <property type="match status" value="2"/>
</dbReference>
<evidence type="ECO:0000256" key="8">
    <source>
        <dbReference type="ARBA" id="ARBA00023315"/>
    </source>
</evidence>
<dbReference type="Pfam" id="PF08990">
    <property type="entry name" value="Docking"/>
    <property type="match status" value="1"/>
</dbReference>
<accession>Q9KID7</accession>
<dbReference type="SUPFAM" id="SSF55048">
    <property type="entry name" value="Probable ACP-binding domain of malonyl-CoA ACP transacylase"/>
    <property type="match status" value="4"/>
</dbReference>
<dbReference type="InterPro" id="IPR016036">
    <property type="entry name" value="Malonyl_transacylase_ACP-bd"/>
</dbReference>
<dbReference type="InterPro" id="IPR020843">
    <property type="entry name" value="ER"/>
</dbReference>
<dbReference type="Pfam" id="PF21089">
    <property type="entry name" value="PKS_DH_N"/>
    <property type="match status" value="2"/>
</dbReference>
<dbReference type="Gene3D" id="3.40.47.10">
    <property type="match status" value="4"/>
</dbReference>
<dbReference type="InterPro" id="IPR020807">
    <property type="entry name" value="PKS_DH"/>
</dbReference>
<dbReference type="GO" id="GO:0004312">
    <property type="term" value="F:fatty acid synthase activity"/>
    <property type="evidence" value="ECO:0007669"/>
    <property type="project" value="TreeGrafter"/>
</dbReference>
<dbReference type="InterPro" id="IPR001227">
    <property type="entry name" value="Ac_transferase_dom_sf"/>
</dbReference>
<dbReference type="FunFam" id="3.40.47.10:FF:000019">
    <property type="entry name" value="Polyketide synthase type I"/>
    <property type="match status" value="4"/>
</dbReference>
<dbReference type="PANTHER" id="PTHR43775">
    <property type="entry name" value="FATTY ACID SYNTHASE"/>
    <property type="match status" value="1"/>
</dbReference>
<dbReference type="InterPro" id="IPR036736">
    <property type="entry name" value="ACP-like_sf"/>
</dbReference>
<feature type="domain" description="Carrier" evidence="11">
    <location>
        <begin position="6262"/>
        <end position="6337"/>
    </location>
</feature>
<dbReference type="InterPro" id="IPR042104">
    <property type="entry name" value="PKS_dehydratase_sf"/>
</dbReference>
<evidence type="ECO:0000259" key="12">
    <source>
        <dbReference type="PROSITE" id="PS52004"/>
    </source>
</evidence>
<evidence type="ECO:0000313" key="14">
    <source>
        <dbReference type="EMBL" id="AAF86396.1"/>
    </source>
</evidence>
<feature type="active site" description="Proton donor; for dehydratase activity" evidence="9">
    <location>
        <position position="4492"/>
    </location>
</feature>
<dbReference type="InterPro" id="IPR014030">
    <property type="entry name" value="Ketoacyl_synth_N"/>
</dbReference>
<evidence type="ECO:0000256" key="1">
    <source>
        <dbReference type="ARBA" id="ARBA00001957"/>
    </source>
</evidence>
<keyword evidence="7" id="KW-0511">Multifunctional enzyme</keyword>
<dbReference type="PANTHER" id="PTHR43775:SF51">
    <property type="entry name" value="INACTIVE PHENOLPHTHIOCEROL SYNTHESIS POLYKETIDE SYNTHASE TYPE I PKS1-RELATED"/>
    <property type="match status" value="1"/>
</dbReference>
<evidence type="ECO:0000259" key="13">
    <source>
        <dbReference type="PROSITE" id="PS52019"/>
    </source>
</evidence>
<dbReference type="Gene3D" id="3.10.129.110">
    <property type="entry name" value="Polyketide synthase dehydratase"/>
    <property type="match status" value="3"/>
</dbReference>
<dbReference type="InterPro" id="IPR049551">
    <property type="entry name" value="PKS_DH_C"/>
</dbReference>
<dbReference type="Gene3D" id="1.10.1200.10">
    <property type="entry name" value="ACP-like"/>
    <property type="match status" value="4"/>
</dbReference>
<dbReference type="FunFam" id="1.10.1200.10:FF:000007">
    <property type="entry name" value="Probable polyketide synthase pks17"/>
    <property type="match status" value="2"/>
</dbReference>
<dbReference type="EMBL" id="AF235504">
    <property type="protein sequence ID" value="AAF86396.1"/>
    <property type="molecule type" value="Genomic_DNA"/>
</dbReference>
<dbReference type="InterPro" id="IPR006162">
    <property type="entry name" value="Ppantetheine_attach_site"/>
</dbReference>
<organism evidence="14">
    <name type="scientific">Streptomyces hygroscopicus subsp. ascomyceticus</name>
    <dbReference type="NCBI Taxonomy" id="132248"/>
    <lineage>
        <taxon>Bacteria</taxon>
        <taxon>Bacillati</taxon>
        <taxon>Actinomycetota</taxon>
        <taxon>Actinomycetes</taxon>
        <taxon>Kitasatosporales</taxon>
        <taxon>Streptomycetaceae</taxon>
        <taxon>Streptomyces</taxon>
        <taxon>Streptomyces violaceusniger group</taxon>
    </lineage>
</organism>
<dbReference type="InterPro" id="IPR036291">
    <property type="entry name" value="NAD(P)-bd_dom_sf"/>
</dbReference>
<feature type="compositionally biased region" description="Polar residues" evidence="10">
    <location>
        <begin position="4392"/>
        <end position="4412"/>
    </location>
</feature>
<dbReference type="SUPFAM" id="SSF53901">
    <property type="entry name" value="Thiolase-like"/>
    <property type="match status" value="4"/>
</dbReference>
<dbReference type="SMART" id="SM01294">
    <property type="entry name" value="PKS_PP_betabranch"/>
    <property type="match status" value="3"/>
</dbReference>
<dbReference type="SMART" id="SM00825">
    <property type="entry name" value="PKS_KS"/>
    <property type="match status" value="4"/>
</dbReference>
<dbReference type="BioCyc" id="MetaCyc:MONOMER-124289"/>
<feature type="active site" description="Proton donor; for dehydratase activity" evidence="9">
    <location>
        <position position="1028"/>
    </location>
</feature>
<dbReference type="InterPro" id="IPR020841">
    <property type="entry name" value="PKS_Beta-ketoAc_synthase_dom"/>
</dbReference>
<dbReference type="InterPro" id="IPR049900">
    <property type="entry name" value="PKS_mFAS_DH"/>
</dbReference>
<evidence type="ECO:0000256" key="5">
    <source>
        <dbReference type="ARBA" id="ARBA00022679"/>
    </source>
</evidence>
<dbReference type="PROSITE" id="PS00606">
    <property type="entry name" value="KS3_1"/>
    <property type="match status" value="4"/>
</dbReference>
<keyword evidence="5" id="KW-0808">Transferase</keyword>
<dbReference type="InterPro" id="IPR057326">
    <property type="entry name" value="KR_dom"/>
</dbReference>
<dbReference type="InterPro" id="IPR014043">
    <property type="entry name" value="Acyl_transferase_dom"/>
</dbReference>
<feature type="domain" description="Carrier" evidence="11">
    <location>
        <begin position="5272"/>
        <end position="5347"/>
    </location>
</feature>
<keyword evidence="3" id="KW-0596">Phosphopantetheine</keyword>
<dbReference type="Pfam" id="PF08240">
    <property type="entry name" value="ADH_N"/>
    <property type="match status" value="2"/>
</dbReference>
<feature type="domain" description="Carrier" evidence="11">
    <location>
        <begin position="1811"/>
        <end position="1886"/>
    </location>
</feature>
<dbReference type="InterPro" id="IPR032821">
    <property type="entry name" value="PKS_assoc"/>
</dbReference>
<dbReference type="Gene3D" id="3.40.50.720">
    <property type="entry name" value="NAD(P)-binding Rossmann-like Domain"/>
    <property type="match status" value="5"/>
</dbReference>
<feature type="domain" description="PKS/mFAS DH" evidence="13">
    <location>
        <begin position="4288"/>
        <end position="4588"/>
    </location>
</feature>
<dbReference type="Pfam" id="PF00698">
    <property type="entry name" value="Acyl_transf_1"/>
    <property type="match status" value="4"/>
</dbReference>
<evidence type="ECO:0000256" key="4">
    <source>
        <dbReference type="ARBA" id="ARBA00022553"/>
    </source>
</evidence>
<dbReference type="SUPFAM" id="SSF52151">
    <property type="entry name" value="FabD/lysophospholipase-like"/>
    <property type="match status" value="4"/>
</dbReference>
<feature type="domain" description="Ketosynthase family 3 (KS3)" evidence="12">
    <location>
        <begin position="5374"/>
        <end position="5794"/>
    </location>
</feature>
<dbReference type="CDD" id="cd00833">
    <property type="entry name" value="PKS"/>
    <property type="match status" value="4"/>
</dbReference>
<dbReference type="InterPro" id="IPR013154">
    <property type="entry name" value="ADH-like_N"/>
</dbReference>
<keyword evidence="8" id="KW-0012">Acyltransferase</keyword>
<keyword evidence="6" id="KW-0045">Antibiotic biosynthesis</keyword>
<protein>
    <submittedName>
        <fullName evidence="14">FkbA</fullName>
    </submittedName>
</protein>
<evidence type="ECO:0000256" key="9">
    <source>
        <dbReference type="PROSITE-ProRule" id="PRU01363"/>
    </source>
</evidence>
<dbReference type="Pfam" id="PF08659">
    <property type="entry name" value="KR"/>
    <property type="match status" value="3"/>
</dbReference>
<dbReference type="Gene3D" id="3.30.70.3290">
    <property type="match status" value="4"/>
</dbReference>
<dbReference type="SMART" id="SM00822">
    <property type="entry name" value="PKS_KR"/>
    <property type="match status" value="3"/>
</dbReference>
<dbReference type="GO" id="GO:0016491">
    <property type="term" value="F:oxidoreductase activity"/>
    <property type="evidence" value="ECO:0007669"/>
    <property type="project" value="InterPro"/>
</dbReference>
<dbReference type="Gene3D" id="3.90.180.10">
    <property type="entry name" value="Medium-chain alcohol dehydrogenases, catalytic domain"/>
    <property type="match status" value="2"/>
</dbReference>
<dbReference type="CDD" id="cd05195">
    <property type="entry name" value="enoyl_red"/>
    <property type="match status" value="2"/>
</dbReference>
<gene>
    <name evidence="14" type="primary">fkbA</name>
</gene>
<dbReference type="Pfam" id="PF14765">
    <property type="entry name" value="PS-DH"/>
    <property type="match status" value="2"/>
</dbReference>
<keyword evidence="4" id="KW-0597">Phosphoprotein</keyword>
<dbReference type="Gene3D" id="3.40.366.10">
    <property type="entry name" value="Malonyl-Coenzyme A Acyl Carrier Protein, domain 2"/>
    <property type="match status" value="4"/>
</dbReference>
<feature type="active site" description="Proton acceptor; for dehydratase activity" evidence="9">
    <location>
        <position position="864"/>
    </location>
</feature>
<dbReference type="InterPro" id="IPR016035">
    <property type="entry name" value="Acyl_Trfase/lysoPLipase"/>
</dbReference>
<reference evidence="14" key="1">
    <citation type="journal article" date="2000" name="Gene">
        <title>The FK520 gene cluster of Streptomyces hygroscopicus var. ascomyceticus (ATCC 14891) contains genes for biosynthesis of unusual polyketide extender units.</title>
        <authorList>
            <person name="Wu K."/>
            <person name="Chung L."/>
            <person name="Revill W.P."/>
            <person name="Katz L."/>
            <person name="Reeves C.D."/>
        </authorList>
    </citation>
    <scope>NUCLEOTIDE SEQUENCE</scope>
</reference>
<evidence type="ECO:0000256" key="10">
    <source>
        <dbReference type="SAM" id="MobiDB-lite"/>
    </source>
</evidence>
<dbReference type="PROSITE" id="PS50075">
    <property type="entry name" value="CARRIER"/>
    <property type="match status" value="4"/>
</dbReference>
<feature type="region of interest" description="N-terminal hotdog fold" evidence="9">
    <location>
        <begin position="4288"/>
        <end position="4411"/>
    </location>
</feature>
<dbReference type="Gene3D" id="1.10.287.1960">
    <property type="match status" value="2"/>
</dbReference>
<evidence type="ECO:0000256" key="2">
    <source>
        <dbReference type="ARBA" id="ARBA00004792"/>
    </source>
</evidence>
<dbReference type="InterPro" id="IPR018201">
    <property type="entry name" value="Ketoacyl_synth_AS"/>
</dbReference>
<comment type="pathway">
    <text evidence="2">Antibiotic biosynthesis.</text>
</comment>
<feature type="active site" description="Proton acceptor; for dehydratase activity" evidence="9">
    <location>
        <position position="4321"/>
    </location>
</feature>
<dbReference type="SMART" id="SM00823">
    <property type="entry name" value="PKS_PP"/>
    <property type="match status" value="4"/>
</dbReference>
<dbReference type="Gene3D" id="3.30.70.250">
    <property type="entry name" value="Malonyl-CoA ACP transacylase, ACP-binding"/>
    <property type="match status" value="2"/>
</dbReference>
<feature type="domain" description="Carrier" evidence="11">
    <location>
        <begin position="3350"/>
        <end position="3425"/>
    </location>
</feature>
<feature type="domain" description="PKS/mFAS DH" evidence="13">
    <location>
        <begin position="832"/>
        <end position="1105"/>
    </location>
</feature>
<dbReference type="InterPro" id="IPR050091">
    <property type="entry name" value="PKS_NRPS_Biosynth_Enz"/>
</dbReference>
<dbReference type="GO" id="GO:0031177">
    <property type="term" value="F:phosphopantetheine binding"/>
    <property type="evidence" value="ECO:0007669"/>
    <property type="project" value="InterPro"/>
</dbReference>
<dbReference type="SMART" id="SM00826">
    <property type="entry name" value="PKS_DH"/>
    <property type="match status" value="3"/>
</dbReference>
<dbReference type="InterPro" id="IPR015083">
    <property type="entry name" value="NorB/c/GfsB-D-like_docking"/>
</dbReference>
<dbReference type="SMART" id="SM00829">
    <property type="entry name" value="PKS_ER"/>
    <property type="match status" value="2"/>
</dbReference>
<dbReference type="InterPro" id="IPR009081">
    <property type="entry name" value="PP-bd_ACP"/>
</dbReference>
<dbReference type="InterPro" id="IPR049552">
    <property type="entry name" value="PKS_DH_N"/>
</dbReference>
<dbReference type="KEGG" id="ag:AAF86396"/>
<comment type="cofactor">
    <cofactor evidence="1">
        <name>pantetheine 4'-phosphate</name>
        <dbReference type="ChEBI" id="CHEBI:47942"/>
    </cofactor>
</comment>
<dbReference type="SUPFAM" id="SSF50129">
    <property type="entry name" value="GroES-like"/>
    <property type="match status" value="2"/>
</dbReference>
<dbReference type="InterPro" id="IPR013968">
    <property type="entry name" value="PKS_KR"/>
</dbReference>
<sequence length="6396" mass="669888">MPEQDKTVEYLRWATAELQKTRAELAAHSEPLAIVGMACRLPGGVASPEDLWQLLESGGDGITAFPTDRGWETTADGRGGFLTGAAGFDAAFFGISPREALAMDPQQRLALETSWEAFEHAGIDPQTLRGSDTGVFLGAFFQGYGIGADFDGYGTTSIHTSVLSGRLAYFYGLEGPAVTVDTACSSSLVALHQAGQSLRSGECSLALVGGVTVMASPAGFADFSEQGGLAPDARCKAFAEAADGTGFAEGSGVLIVEKLSDAERNGHRVLAVVRGSAVNQDGASNGLSAPNGPSQERVIRQALANAGLTPADVDAVEAHGTGTRLGDPIEAQAVLATYGQGRDTPVLLGSLKSNIGHTQAAAGVAGVIKMVLAMRHGTLPRTLHVDTPSSHVDWTAGAVELLTDARPWPETDRPRRAGVSSFGVSGTNAHIILESHPRPAPEPAPAPDTGPLPLLLSARTPQALDAQVHRLRAFLDDNPGADRVAVAQTLARRTQFEHRAVLLGDTLITVSPNAGRGPVVFVYSGQSTLHPHTGRQLASTYPVFAEAWREALDHLDPTQGPATHFAHQTALTALLRSWGITPHAVIGHSLGEITAAHAAGVLSLRDAGALLTTRTRLMDQLPSGGAMVTVLTSEEKARQVLRPGVEIAAVNGPHSLVLSGDEEAVLEAARQLGIHHRLPTRHAGHSERMQPLVAPLLDVARTLTYHQPHTAIPGDPTTAEYWAHQVRDQVRFQAHTEQYPGATFLEIGPNQDLSPLVDGVAAQTGTPDEVRALHTALAQLHVRGVAIDWTLVLGGDRAPVTLPTYPFQHKDYWLRPTSRADVTGAGQEQVAHPLLGAAVALPGTGGVVLTGRLSLASHPWLGEHAVDGTVLLPGAAFLELAARAGDEVGCDLLHELVIETPLVLPATGGVAVSVEIAEPDDTGRRAVTVHARADGSGLWTRHAGGFLGTAPAPATATDPAPWPPAEAGPVDVADVYDRFEDIGYSYGPGFRGLRAAWRAGDTVYAEVALPDEQSADAARFTLHPALLDAAFQAGALAALDAPGGAARLPFSFQDVRIHAAGATRLRVTVGRDGERSTVRMTGPDGQLVAVVGAVLSRPYAEGSGDGLLRPVWTELPMPVPSADDPRVEVLGADPGDGDVPAATRELTARVLGALQRHLSAAEDTTLVVRTGTGPAAAAAAGLVRSAQAENPGRVVLVEASPDTSVELLAACAALDEPQLAVRDGVLFAPRLVRMSDPAHGPLSLPDGDWLLTRSASGTLHDVALIADDTPRRALEAGEVRIDVRAAGLNFRDVLIALGTYTGATAMGGEAAGVVVETGPGVDDLSPGDRVFGLTRGGIGPTAVTDRRWLARIPDGWSFTTAASVPIVFATAWYGLVDLGTLRAGEKVLVHAATGGVGMAAAQIARHLGAELYATASTGKQHVLRAAGLPDTHIADSRTTAFRTAFPRMDVVLNALTGEFIDASLDLLDADGRFVEMGRTELRDPAAIVPAYLPFDLLDAGADRIGEILGELLRLFDAGALEPLPVRAWDVRQARDALGWMSRARHIGKNVLTLPRPLDPEGAVVLTGGSGTLAGILARHLRERHVYLLSRTAPPEGTPGVHLPCDVGDRDQLAAALERVDRPITAVVHLAGALDDGTVASLTPERFDTVLRPKADGAWYLHELTKEQDLAAFVLYSSAAGVLGNAGQGNYVAANAFLDALAELRHGSGLPALSIAWGLWEDVSGLTAALGEADRDRMRRSGFRAITAQQGMHLYEAAGRTGSPVVVAAALDDAPDVPLLRGLRRTTVRRAAVRECSSADRLAALTGDELAEALLTLVRESTAAVLGHVGGEDIPATAAFKDLGIDSLTAVQLRNALTEATGVRLNATAVFDFPTPHVLAGKLGDELTGTRAPVVPRTAATAGAHDEPLAIVGMACRLPGGVASPEELWHLVASGTDAITEFPTDRGWDVDAIYDPDPDAIGKTFVRHGGFLTGATGFDAAFFGISPREALAMDPQQRVLLETSWEAFESAGITPDSTRGSDTGVFVGAFSYGYGTGADTDGFGATGSQTSVLSGRLSYFYGLEGPAVTVDTACSSSLVALHQAGQSLRSGECSLALVGGVTVMASPGGFVEFSRQRGLAPDGRAKAFGAGADGTSFAEGAGVLIVERLSDAERNGHTVLAVVRGSAVNQDGASNGLSAPNGPSQERVIRQALANAGLTPADVDAVEAHGTGTRLGDPIEAQAVLATYGQERATPLLLGSLKSNIGHAQAASGVAGIIKMVQALRHGELPPTLHADEPSPHVDWTAGAVELLTSARPWPETDRPRRAAVSSFGVSGTNAHVILEAGPVTETPAASPSGDLPLLVSARSPEALDEQIRRLRAYLDTTPDVDRVAVAQTLARRTHFAHRAVLLGDTVITTPPADRPDELVFVYSGQGTQHPAMGEQLAAAHPVFADAWHEALRRLDNPDPHDPTHSQHVLFAHQAAFTALLRSWGITPHAVIGHSLGEITAAHAAGILSLDDACTLITTRARLMHTLPPPGAMVTVLTSEEKARQALRPGVEIAAVNGPHSIVLSGDEDAVLTVAGQLGIHHRLPAPHAGHSAHMEPVAAELLATTRGLRYHPPHTSIPNDPTTAEYWAEQVRKPVLFHAHAQQYPDAVFVEIGPAQDLSPLVDGIPLQNGTADEVHALHTALAHLYARGATLDWPRILGAGSRHDADVPAYAFQRRHYWIESARPAASDAGHPVLGSGIALAGSPGRVFTGSVPTGADRAVFVAELALAAADAVDCATVERLDIASVPGRPGHGRTTVQTWVDEPADDGRRRFTVHTRTGDAPWTLHAEGVLRPHGTALPDAADAEWPPPGAVPADGLPGVWRRGDQVFAEAEVDGPDGFVVHPDLLDAVFSAVGDGSRQPAGWRDLTVHASDATVLRACLTRRTDGAMGFAAFDGAGLPVLTAEAVTLREVASPSGSEESDGLHRLEWLAVAEAVYDGDLPEGHVLITAAHPDDPEDIPTRAHTRATRVLTALQHHLTTTDHTLIVHTTTDPAGATVTGLTRTAQNEHPHRIRLIETDHPHTPLPLAQLATLDHPHLRLTHHTLHHPHLTPLHTTTPPTTTPLNPEHAIIITGGSGTLAGILARHLNHPHTYLLSRTPPPDATPGTHLPCDVGDPHQLATTLTHIPQPLTAIFHTAATLDDGILHALTPDRLTTVLHPKANAAWHLHHLTQNQPLTHFVLYSSAAAVLGSPGQGNYAAANAFLDALATHRHTLGQPATSIAWGMWHTTSTLTGQLDDADRDRIRRGGFLPITDDEGMRLYEAAVGSGEDFVMAAAMDPAQPMTGSVPPILSGLRRSARRVARAGQTFAQRLAELPDADRGAALTTLVSDATAAVLGHADASEIAPTTTFKDLGIDSLTAIELRNRLAEATGLRLSATLVFDHPTPRVLAAKLRTDLFGTAVPTPARTARTHHDEPLAIVGMACRLPGGVASPEDLWQLVASGTDAITEFPTDRGWDIDRLFDPDPDAPGKTYVRHGGFLAEAAGFDAAFFGISPREARAMDPQQRVILETSWEAFENAGIVPDTLRGSDTGVFMGAFSHGYGAGVDLGGFGATATQNSVLSGRLSYFFGMEGPAVTVDTACSSSLVALHQAAQALRTGECSLALAGGVTVMPTPLGYVEFCRQRGLAPDGRCQAFAEGADGTSFSEGAGVLVLERLSDAERNGHTVLAVVRSSAVNQDGASNGISAPNGPSQQRVIRQALDKAGLAPADVDVVEAHGTGTPLGDPIEAQAIIATYGQDRDTPLYLGSVKSNIGHTQTTAGVAGVIKMVMAMRHGIAPKTLHVDEPSSHVDWTEGAVELLTEARPWPDAGRPRRAGVSSLGISGTNAHVILEGVPGPSRVEPSVDGLVPLPVSARSEASLRGQVERLEGYLRGSVDVAAVAQGLVRERAVFGHRAVLLGDARVMGVAVDQPRTVFVFPGQGAQWVGMGVELMDRSAVFAARMEECARALLPHTGWDVREMLARPDVAERVEVVQPASWAVAVSLAALWQAHGVVPDAVIGHSQGEIAAACVAGALSLEDAARVVALRSQVIAARLAGRGAMASVALPAGEVGLVEGVWIAARNGPASTVVAGEPSAVEDVVTRYETEGVRVRRIAVDYASHTPHVEAIEDELAEVLKGVAGKAASVAWWSTVDSAWVTEPVDESYWYRNLRRPVALDAAVAELDGSVFVECSAHPVLLPAMEQAHTVASLRTGDGGWERWLTALAQAWTLGAAVDWDTVVEPVPGRLLDLPTYAFERRRYWLEAAGATDLSAAGLTGAAHPMLAAITALPADDGGVVLTGRISLRTHPWLADHAVRGTVLLPGTAFVELVIRAGDETGCGIVDELVIESPLVVPATAAVDLSVTVEGADEAGRRRVTVHARTEGTGSWTRHASGTLTPDTPDTPNASGVVGAEPFSQWPPATAAAVDTSEFYLRLDALGYRFGPMFRGMRAAWRDGDTVYAEVALPEDRAADADGFGMHPALLDAALQSGSLLMLESDGEQSVQLPFSWHGVRFHATGATMLRVAVVPGPDGLRLHAADSGNRPVATIDALVTRSPEADLAPADPMLRVGWAPVPVPAGAGPSDADVLTLRGDDADPLGETRDLTTRVLDALLRADRPVIFQVTGGLAAKAAAGLVRTAQNEQPGRFFLVETDPGEVLDGAKRDAIAALGEPHVRLRDGLFEAARLMRATPSLTLPDTGSWQLRPSATGSLDDLAVVPTDAPDRPLAAGEVRIAVRAAGLNFRDVTVALGVVADARPLGSEAAGVVLETGPGVHDLAPGDRVLGMLAGAFGPVAITDRRLLGRMPDGWTFPQAASVMTAFATAWYGLVDLAGLRPGEKVLIHAAATGVGAAAVQIARHLGAEVYATTSAAKRHLVDLDGAHLADSRSTAFADAFPPVDVVLNSLTGEFLDASVGLLAAGGRFIEMGKTDIRHAVQQPFDLMDAGPDRMQRIIVELLGLFARDVLHPLPVHAWDVRQAREAFGWMSSGRHTGKLVLTVPRPLDPEGAVVITGGSGTLAGILARHLGHPHTYLLSRTPPPDTTPGTHLPCDVGDPHQLATTLARIPQPLTAVFHTAGTLDDALLDNLTPDRVDTVLKPKADAAWHLHRLTRDTDLAAFVVYSAVAGLMGSPGQGNYVAANAFLDALAEHRRAQGLPAQSLAWGMWADVSALTAKLTDADRQRIRRSGFPPLSAADGMRLFDAATRTPEPVVVATTVDLTQLDGAVAPLLRGLAAHRAGPARTVARNAGEEPLAVRLAGRTAAEQRRIMQEVVLRHAAAVLAYGLGDRVAADRPFRELGFDSLTAVDLRNRLAAETGLRLPTTLVFSHPTAEALTAHLLDLIDAPTARIAGESLPAVTAAPVAAARDQDEPIAIVAMACRLPGGVTSPEDLWRLVESGTDAITTPPDDRGWDVDALYDADPDAAGKAYNLRGGYLAGAAEFDAAFFDISPREALGMDPQQRLLLETAWEAIERGRISPASLRGREVGVYVGAAAQGYGLGAEDTEGHAITGGSTSLLSGRLAYVLGLEGPAVTVDTACSSSLVALHLACQGLRLGECELALAGGVSVLSSPAAFVEFSRQRGLAADGRCKSFGAGADGTTWSEGVGVLVLERLSDAERLGHTVLAVVRGSAVTSDGASNGLTAPNGLSQQRVIRKALAAAGLTGADVDVVEGHGTGTRLGDPVEADALLATYGQDRPAPVWLGSLKSNIGHATAAAGVAGVIKMVQAIGAGTMPRTLHVEEPSPAVDWSTGQVSLLGSNRPWPDDERPRRAAVSAFGLSGTNAHVILEQHRPAPVASQPPRPPREESQPLPWVLSARTPAALRAQAARLRDHLAAAPDADPLDIGYALATSRAQFAHRAAVVATTPDGFRAALDGLADGAEAPGVVTGTAQERRVAFLFDGQGAQRAGMGRELHRRFPVFAAAWDEVSDAFGKHLKHSPTDVYHGEHGALAHDTLYAQAGLFTLEVALLRLLEHWGVRPDVLVGHSVGEVTAAYAAGVLTLADATELIVARGRALRALPPGAMLAVDGSPAEVGARTDLDIAAVNGPSAVVLAGSPDDVAAFEREWSAAGRRTKRLDVGHAFHSRHVDGALDGFRTVLESLAFGAARLPVVSTTTGRDAADDLITPAHWLRHARRPVLFSDAVRELADRGVTTFVAVGPSGSLASAAAESAGEDAGTYHAVLRARTGEETAALTALAELHAHGVPVDLAAVLAGGRPVDLPVYAFQHRSYWLAPAVAGAPATVADTGGPAESEPEDLTVAEIVRRRTAALLGVTDPADVDAEATFFALGFDSLAVQRLRNQLASATGLDLPAAVLFDHDTPAALTAFLQDRIEAGQDRIEAGEDDDAPTVLSLLEEMESLDAADIAATPAPERAAIADLLDKLAHTWKDYR</sequence>
<dbReference type="GO" id="GO:0033068">
    <property type="term" value="P:macrolide biosynthetic process"/>
    <property type="evidence" value="ECO:0007669"/>
    <property type="project" value="UniProtKB-ARBA"/>
</dbReference>
<evidence type="ECO:0000256" key="7">
    <source>
        <dbReference type="ARBA" id="ARBA00023268"/>
    </source>
</evidence>
<dbReference type="Pfam" id="PF00550">
    <property type="entry name" value="PP-binding"/>
    <property type="match status" value="4"/>
</dbReference>
<dbReference type="InterPro" id="IPR011032">
    <property type="entry name" value="GroES-like_sf"/>
</dbReference>
<dbReference type="Pfam" id="PF13602">
    <property type="entry name" value="ADH_zinc_N_2"/>
    <property type="match status" value="2"/>
</dbReference>
<evidence type="ECO:0000256" key="6">
    <source>
        <dbReference type="ARBA" id="ARBA00023194"/>
    </source>
</evidence>
<evidence type="ECO:0000259" key="11">
    <source>
        <dbReference type="PROSITE" id="PS50075"/>
    </source>
</evidence>
<dbReference type="SUPFAM" id="SSF47336">
    <property type="entry name" value="ACP-like"/>
    <property type="match status" value="4"/>
</dbReference>
<feature type="domain" description="Ketosynthase family 3 (KS3)" evidence="12">
    <location>
        <begin position="1905"/>
        <end position="2324"/>
    </location>
</feature>
<feature type="region of interest" description="Disordered" evidence="10">
    <location>
        <begin position="4389"/>
        <end position="4412"/>
    </location>
</feature>
<dbReference type="Pfam" id="PF02801">
    <property type="entry name" value="Ketoacyl-synt_C"/>
    <property type="match status" value="4"/>
</dbReference>
<dbReference type="Pfam" id="PF16197">
    <property type="entry name" value="KAsynt_C_assoc"/>
    <property type="match status" value="4"/>
</dbReference>
<dbReference type="PROSITE" id="PS00012">
    <property type="entry name" value="PHOSPHOPANTETHEINE"/>
    <property type="match status" value="3"/>
</dbReference>
<dbReference type="GO" id="GO:0004315">
    <property type="term" value="F:3-oxoacyl-[acyl-carrier-protein] synthase activity"/>
    <property type="evidence" value="ECO:0007669"/>
    <property type="project" value="InterPro"/>
</dbReference>
<feature type="region of interest" description="C-terminal hotdog fold" evidence="9">
    <location>
        <begin position="967"/>
        <end position="1105"/>
    </location>
</feature>
<feature type="domain" description="Ketosynthase family 3 (KS3)" evidence="12">
    <location>
        <begin position="29"/>
        <end position="435"/>
    </location>
</feature>
<feature type="domain" description="Ketosynthase family 3 (KS3)" evidence="12">
    <location>
        <begin position="3442"/>
        <end position="3861"/>
    </location>
</feature>
<dbReference type="InterPro" id="IPR020806">
    <property type="entry name" value="PKS_PP-bd"/>
</dbReference>
<feature type="region of interest" description="N-terminal hotdog fold" evidence="9">
    <location>
        <begin position="832"/>
        <end position="954"/>
    </location>
</feature>
<dbReference type="InterPro" id="IPR016039">
    <property type="entry name" value="Thiolase-like"/>
</dbReference>
<dbReference type="GO" id="GO:0006633">
    <property type="term" value="P:fatty acid biosynthetic process"/>
    <property type="evidence" value="ECO:0007669"/>
    <property type="project" value="InterPro"/>
</dbReference>
<evidence type="ECO:0000256" key="3">
    <source>
        <dbReference type="ARBA" id="ARBA00022450"/>
    </source>
</evidence>
<proteinExistence type="predicted"/>
<dbReference type="SMART" id="SM00827">
    <property type="entry name" value="PKS_AT"/>
    <property type="match status" value="4"/>
</dbReference>
<dbReference type="SUPFAM" id="SSF51735">
    <property type="entry name" value="NAD(P)-binding Rossmann-fold domains"/>
    <property type="match status" value="8"/>
</dbReference>
<dbReference type="CDD" id="cd08956">
    <property type="entry name" value="KR_3_FAS_SDR_x"/>
    <property type="match status" value="3"/>
</dbReference>
<dbReference type="PROSITE" id="PS52004">
    <property type="entry name" value="KS3_2"/>
    <property type="match status" value="4"/>
</dbReference>
<feature type="region of interest" description="C-terminal hotdog fold" evidence="9">
    <location>
        <begin position="4431"/>
        <end position="4588"/>
    </location>
</feature>